<dbReference type="InterPro" id="IPR038729">
    <property type="entry name" value="Rad50/SbcC_AAA"/>
</dbReference>
<dbReference type="EMBL" id="JACOQI010000004">
    <property type="protein sequence ID" value="MBC5769816.1"/>
    <property type="molecule type" value="Genomic_DNA"/>
</dbReference>
<evidence type="ECO:0000259" key="4">
    <source>
        <dbReference type="Pfam" id="PF13476"/>
    </source>
</evidence>
<feature type="region of interest" description="Disordered" evidence="2">
    <location>
        <begin position="325"/>
        <end position="345"/>
    </location>
</feature>
<feature type="transmembrane region" description="Helical" evidence="3">
    <location>
        <begin position="387"/>
        <end position="408"/>
    </location>
</feature>
<organism evidence="5 6">
    <name type="scientific">Dysosmobacter segnis</name>
    <dbReference type="NCBI Taxonomy" id="2763042"/>
    <lineage>
        <taxon>Bacteria</taxon>
        <taxon>Bacillati</taxon>
        <taxon>Bacillota</taxon>
        <taxon>Clostridia</taxon>
        <taxon>Eubacteriales</taxon>
        <taxon>Oscillospiraceae</taxon>
        <taxon>Dysosmobacter</taxon>
    </lineage>
</organism>
<dbReference type="GO" id="GO:0016887">
    <property type="term" value="F:ATP hydrolysis activity"/>
    <property type="evidence" value="ECO:0007669"/>
    <property type="project" value="InterPro"/>
</dbReference>
<reference evidence="5" key="1">
    <citation type="submission" date="2020-08" db="EMBL/GenBank/DDBJ databases">
        <title>Genome public.</title>
        <authorList>
            <person name="Liu C."/>
            <person name="Sun Q."/>
        </authorList>
    </citation>
    <scope>NUCLEOTIDE SEQUENCE</scope>
    <source>
        <strain evidence="5">BX15</strain>
    </source>
</reference>
<dbReference type="Pfam" id="PF13476">
    <property type="entry name" value="AAA_23"/>
    <property type="match status" value="1"/>
</dbReference>
<evidence type="ECO:0000313" key="5">
    <source>
        <dbReference type="EMBL" id="MBC5769816.1"/>
    </source>
</evidence>
<dbReference type="Proteomes" id="UP000620327">
    <property type="component" value="Unassembled WGS sequence"/>
</dbReference>
<keyword evidence="1" id="KW-0175">Coiled coil</keyword>
<evidence type="ECO:0000256" key="2">
    <source>
        <dbReference type="SAM" id="MobiDB-lite"/>
    </source>
</evidence>
<feature type="coiled-coil region" evidence="1">
    <location>
        <begin position="192"/>
        <end position="321"/>
    </location>
</feature>
<accession>A0A923MGV5</accession>
<gene>
    <name evidence="5" type="ORF">H8Z83_05685</name>
</gene>
<evidence type="ECO:0000313" key="6">
    <source>
        <dbReference type="Proteomes" id="UP000620327"/>
    </source>
</evidence>
<dbReference type="Gene3D" id="3.40.50.300">
    <property type="entry name" value="P-loop containing nucleotide triphosphate hydrolases"/>
    <property type="match status" value="2"/>
</dbReference>
<sequence length="752" mass="82438">MLIQRMSAAFGRLRNETLQLQDGLNIIEAPNETGKSTWCAFLTAMLYGINSRKRDKAGFIADKNRYAPWDGGSMSGRLECHADGADLTITRATRRQTAPMADFQAVYTGTASPVDGLTGTNCGETLLGVSREVFERSAFIRQSGLAITQDAGLERRVASLISSGDEDTSYTEAYDALKKQLNRRRFNKSGQLPALEAELAEVQQQLDSSVQLQQQLADALERSQALESDVQALSDELAQYDRWEAAQKRRQLAALTDAADTAAQRVHSLTQQLEEDRVPDTETIGRLRGAIVNLETVRKNVEKARTDRDEAMKALLRAEKNVNDSPFAGQTAESARKEAQGTSSDRVPGPIAFRELAIFFLFLAAAGGIFALLYSQLSVLSLPLFQLVPWALPALAAAVVAAAGTYISRQYRQHALKKLCNIALMKRFGTTDTNEITAFADAYTAAVEVRDAAQADLNTKSATADAYYNTLTTNEQAILLEVRRFAPAAFDIPTADQVLRQAAQRRKALSEAQTAAREAQVRLDLLVQQGIPDSCDMESTPPLRSRETVADALAQAQVQLAAARSATDRLTGQLHAMGDPDGLRASAESLQSQTGQLQEEYDALRLAMDTLAGANTVLQNRFSPQLSRRTTEIFHELTEGRYTAAALDRSFHLTARPAGDPIDRDIQLLSAGAADQLYLSARLAICELVLPPEKSIPIILDDALTNFDDERCATALRWLKQAAAHRQILLFTCHSREADFFARDPEVAVQRL</sequence>
<evidence type="ECO:0000256" key="1">
    <source>
        <dbReference type="SAM" id="Coils"/>
    </source>
</evidence>
<proteinExistence type="predicted"/>
<evidence type="ECO:0000256" key="3">
    <source>
        <dbReference type="SAM" id="Phobius"/>
    </source>
</evidence>
<dbReference type="InterPro" id="IPR027417">
    <property type="entry name" value="P-loop_NTPase"/>
</dbReference>
<dbReference type="PANTHER" id="PTHR41259">
    <property type="entry name" value="DOUBLE-STRAND BREAK REPAIR RAD50 ATPASE, PUTATIVE-RELATED"/>
    <property type="match status" value="1"/>
</dbReference>
<protein>
    <submittedName>
        <fullName evidence="5">AAA family ATPase</fullName>
    </submittedName>
</protein>
<dbReference type="SUPFAM" id="SSF52540">
    <property type="entry name" value="P-loop containing nucleoside triphosphate hydrolases"/>
    <property type="match status" value="1"/>
</dbReference>
<keyword evidence="6" id="KW-1185">Reference proteome</keyword>
<keyword evidence="3" id="KW-0472">Membrane</keyword>
<dbReference type="GO" id="GO:0006302">
    <property type="term" value="P:double-strand break repair"/>
    <property type="evidence" value="ECO:0007669"/>
    <property type="project" value="InterPro"/>
</dbReference>
<dbReference type="AlphaFoldDB" id="A0A923MGV5"/>
<comment type="caution">
    <text evidence="5">The sequence shown here is derived from an EMBL/GenBank/DDBJ whole genome shotgun (WGS) entry which is preliminary data.</text>
</comment>
<keyword evidence="3" id="KW-1133">Transmembrane helix</keyword>
<dbReference type="PANTHER" id="PTHR41259:SF1">
    <property type="entry name" value="DOUBLE-STRAND BREAK REPAIR RAD50 ATPASE, PUTATIVE-RELATED"/>
    <property type="match status" value="1"/>
</dbReference>
<keyword evidence="3" id="KW-0812">Transmembrane</keyword>
<feature type="domain" description="Rad50/SbcC-type AAA" evidence="4">
    <location>
        <begin position="10"/>
        <end position="240"/>
    </location>
</feature>
<name>A0A923MGV5_9FIRM</name>
<feature type="transmembrane region" description="Helical" evidence="3">
    <location>
        <begin position="356"/>
        <end position="375"/>
    </location>
</feature>
<dbReference type="RefSeq" id="WP_187014168.1">
    <property type="nucleotide sequence ID" value="NZ_JACOQI010000004.1"/>
</dbReference>